<dbReference type="Proteomes" id="UP000055060">
    <property type="component" value="Unassembled WGS sequence"/>
</dbReference>
<keyword evidence="2 4" id="KW-0012">Acyltransferase</keyword>
<accession>A0A0S7B7I1</accession>
<dbReference type="SUPFAM" id="SSF69593">
    <property type="entry name" value="Glycerol-3-phosphate (1)-acyltransferase"/>
    <property type="match status" value="1"/>
</dbReference>
<sequence length="228" mass="25856">MKPGFHAVNRVMRTLLSILFRVDTSHLDRIPRQGPLVAIANHINSFEAPVMVCWLDNPAVTGIGKRELWKNPFIHFLFQLWEIIPIDRGMVDRDAFNLALAALKQGKVLSIAPEGTRSKTGQMQKGKPGVSLLAARSHAPILPLAYWGHEAVWSNLRHLRRTDFHIEVGQPFYLTAEGASLSREIREAVSDEMMYKIAELLPERYRGVYAFADRPVYRYLVPAQENAS</sequence>
<protein>
    <submittedName>
        <fullName evidence="4">1-acyl-sn-glycerol-3-phosphate acyltransferase</fullName>
    </submittedName>
</protein>
<dbReference type="GO" id="GO:0006654">
    <property type="term" value="P:phosphatidic acid biosynthetic process"/>
    <property type="evidence" value="ECO:0007669"/>
    <property type="project" value="TreeGrafter"/>
</dbReference>
<dbReference type="PANTHER" id="PTHR10434:SF11">
    <property type="entry name" value="1-ACYL-SN-GLYCEROL-3-PHOSPHATE ACYLTRANSFERASE"/>
    <property type="match status" value="1"/>
</dbReference>
<dbReference type="GO" id="GO:0003841">
    <property type="term" value="F:1-acylglycerol-3-phosphate O-acyltransferase activity"/>
    <property type="evidence" value="ECO:0007669"/>
    <property type="project" value="TreeGrafter"/>
</dbReference>
<dbReference type="AlphaFoldDB" id="A0A0S7B7I1"/>
<evidence type="ECO:0000259" key="3">
    <source>
        <dbReference type="SMART" id="SM00563"/>
    </source>
</evidence>
<dbReference type="PANTHER" id="PTHR10434">
    <property type="entry name" value="1-ACYL-SN-GLYCEROL-3-PHOSPHATE ACYLTRANSFERASE"/>
    <property type="match status" value="1"/>
</dbReference>
<dbReference type="EMBL" id="DF967972">
    <property type="protein sequence ID" value="GAP13038.1"/>
    <property type="molecule type" value="Genomic_DNA"/>
</dbReference>
<evidence type="ECO:0000256" key="1">
    <source>
        <dbReference type="ARBA" id="ARBA00022679"/>
    </source>
</evidence>
<keyword evidence="5" id="KW-1185">Reference proteome</keyword>
<dbReference type="SMART" id="SM00563">
    <property type="entry name" value="PlsC"/>
    <property type="match status" value="1"/>
</dbReference>
<dbReference type="InterPro" id="IPR002123">
    <property type="entry name" value="Plipid/glycerol_acylTrfase"/>
</dbReference>
<evidence type="ECO:0000313" key="4">
    <source>
        <dbReference type="EMBL" id="GAP13038.1"/>
    </source>
</evidence>
<name>A0A0S7B7I1_9CHLR</name>
<dbReference type="OrthoDB" id="9803035at2"/>
<feature type="domain" description="Phospholipid/glycerol acyltransferase" evidence="3">
    <location>
        <begin position="36"/>
        <end position="149"/>
    </location>
</feature>
<dbReference type="CDD" id="cd07989">
    <property type="entry name" value="LPLAT_AGPAT-like"/>
    <property type="match status" value="1"/>
</dbReference>
<gene>
    <name evidence="4" type="ORF">LARV_00779</name>
</gene>
<evidence type="ECO:0000313" key="5">
    <source>
        <dbReference type="Proteomes" id="UP000055060"/>
    </source>
</evidence>
<evidence type="ECO:0000256" key="2">
    <source>
        <dbReference type="ARBA" id="ARBA00023315"/>
    </source>
</evidence>
<dbReference type="RefSeq" id="WP_075072406.1">
    <property type="nucleotide sequence ID" value="NZ_DF967972.1"/>
</dbReference>
<dbReference type="STRING" id="360412.LARV_00779"/>
<proteinExistence type="predicted"/>
<organism evidence="4">
    <name type="scientific">Longilinea arvoryzae</name>
    <dbReference type="NCBI Taxonomy" id="360412"/>
    <lineage>
        <taxon>Bacteria</taxon>
        <taxon>Bacillati</taxon>
        <taxon>Chloroflexota</taxon>
        <taxon>Anaerolineae</taxon>
        <taxon>Anaerolineales</taxon>
        <taxon>Anaerolineaceae</taxon>
        <taxon>Longilinea</taxon>
    </lineage>
</organism>
<dbReference type="Pfam" id="PF01553">
    <property type="entry name" value="Acyltransferase"/>
    <property type="match status" value="1"/>
</dbReference>
<reference evidence="4" key="1">
    <citation type="submission" date="2015-07" db="EMBL/GenBank/DDBJ databases">
        <title>Draft Genome Sequences of Anaerolinea thermolimosa IMO-1, Bellilinea caldifistulae GOMI-1, Leptolinea tardivitalis YMTK-2, Levilinea saccharolytica KIBI-1,Longilinea arvoryzae KOME-1, Previously Described as Members of the Anaerolineaceae (Chloroflexi).</title>
        <authorList>
            <person name="Sekiguchi Y."/>
            <person name="Ohashi A."/>
            <person name="Matsuura N."/>
            <person name="Tourlousse M.D."/>
        </authorList>
    </citation>
    <scope>NUCLEOTIDE SEQUENCE [LARGE SCALE GENOMIC DNA]</scope>
    <source>
        <strain evidence="4">KOME-1</strain>
    </source>
</reference>
<keyword evidence="1 4" id="KW-0808">Transferase</keyword>